<comment type="caution">
    <text evidence="4">The sequence shown here is derived from an EMBL/GenBank/DDBJ whole genome shotgun (WGS) entry which is preliminary data.</text>
</comment>
<dbReference type="PANTHER" id="PTHR21660:SF1">
    <property type="entry name" value="ACYL-COENZYME A THIOESTERASE 13"/>
    <property type="match status" value="1"/>
</dbReference>
<gene>
    <name evidence="4" type="ORF">PVAP13_5KG011300</name>
</gene>
<proteinExistence type="inferred from homology"/>
<accession>A0A8T0S955</accession>
<evidence type="ECO:0000313" key="5">
    <source>
        <dbReference type="Proteomes" id="UP000823388"/>
    </source>
</evidence>
<evidence type="ECO:0000256" key="2">
    <source>
        <dbReference type="ARBA" id="ARBA00022801"/>
    </source>
</evidence>
<dbReference type="OrthoDB" id="46529at2759"/>
<dbReference type="InterPro" id="IPR006683">
    <property type="entry name" value="Thioestr_dom"/>
</dbReference>
<dbReference type="EMBL" id="CM029045">
    <property type="protein sequence ID" value="KAG2594680.1"/>
    <property type="molecule type" value="Genomic_DNA"/>
</dbReference>
<keyword evidence="2" id="KW-0378">Hydrolase</keyword>
<dbReference type="FunFam" id="3.10.129.10:FF:000068">
    <property type="entry name" value="Thioesterase superfamily protein"/>
    <property type="match status" value="1"/>
</dbReference>
<keyword evidence="5" id="KW-1185">Reference proteome</keyword>
<dbReference type="InterPro" id="IPR029069">
    <property type="entry name" value="HotDog_dom_sf"/>
</dbReference>
<dbReference type="GO" id="GO:0047617">
    <property type="term" value="F:fatty acyl-CoA hydrolase activity"/>
    <property type="evidence" value="ECO:0007669"/>
    <property type="project" value="InterPro"/>
</dbReference>
<name>A0A8T0S955_PANVG</name>
<dbReference type="Gene3D" id="3.10.129.10">
    <property type="entry name" value="Hotdog Thioesterase"/>
    <property type="match status" value="1"/>
</dbReference>
<dbReference type="PANTHER" id="PTHR21660">
    <property type="entry name" value="THIOESTERASE SUPERFAMILY MEMBER-RELATED"/>
    <property type="match status" value="1"/>
</dbReference>
<evidence type="ECO:0000259" key="3">
    <source>
        <dbReference type="Pfam" id="PF03061"/>
    </source>
</evidence>
<dbReference type="AlphaFoldDB" id="A0A8T0S955"/>
<dbReference type="CDD" id="cd03443">
    <property type="entry name" value="PaaI_thioesterase"/>
    <property type="match status" value="1"/>
</dbReference>
<evidence type="ECO:0000256" key="1">
    <source>
        <dbReference type="ARBA" id="ARBA00008324"/>
    </source>
</evidence>
<organism evidence="4 5">
    <name type="scientific">Panicum virgatum</name>
    <name type="common">Blackwell switchgrass</name>
    <dbReference type="NCBI Taxonomy" id="38727"/>
    <lineage>
        <taxon>Eukaryota</taxon>
        <taxon>Viridiplantae</taxon>
        <taxon>Streptophyta</taxon>
        <taxon>Embryophyta</taxon>
        <taxon>Tracheophyta</taxon>
        <taxon>Spermatophyta</taxon>
        <taxon>Magnoliopsida</taxon>
        <taxon>Liliopsida</taxon>
        <taxon>Poales</taxon>
        <taxon>Poaceae</taxon>
        <taxon>PACMAD clade</taxon>
        <taxon>Panicoideae</taxon>
        <taxon>Panicodae</taxon>
        <taxon>Paniceae</taxon>
        <taxon>Panicinae</taxon>
        <taxon>Panicum</taxon>
        <taxon>Panicum sect. Hiantes</taxon>
    </lineage>
</organism>
<protein>
    <recommendedName>
        <fullName evidence="3">Thioesterase domain-containing protein</fullName>
    </recommendedName>
</protein>
<dbReference type="Proteomes" id="UP000823388">
    <property type="component" value="Chromosome 5K"/>
</dbReference>
<dbReference type="Pfam" id="PF03061">
    <property type="entry name" value="4HBT"/>
    <property type="match status" value="1"/>
</dbReference>
<feature type="domain" description="Thioesterase" evidence="3">
    <location>
        <begin position="73"/>
        <end position="146"/>
    </location>
</feature>
<dbReference type="InterPro" id="IPR039298">
    <property type="entry name" value="ACOT13"/>
</dbReference>
<dbReference type="SUPFAM" id="SSF54637">
    <property type="entry name" value="Thioesterase/thiol ester dehydrase-isomerase"/>
    <property type="match status" value="1"/>
</dbReference>
<reference evidence="4" key="1">
    <citation type="submission" date="2020-05" db="EMBL/GenBank/DDBJ databases">
        <title>WGS assembly of Panicum virgatum.</title>
        <authorList>
            <person name="Lovell J.T."/>
            <person name="Jenkins J."/>
            <person name="Shu S."/>
            <person name="Juenger T.E."/>
            <person name="Schmutz J."/>
        </authorList>
    </citation>
    <scope>NUCLEOTIDE SEQUENCE</scope>
    <source>
        <strain evidence="4">AP13</strain>
    </source>
</reference>
<sequence>MGEPPAWMAEAARRWLEDAGATVEGGPDRAFNALPLSGVRVSLAERGRAVCSLRVPAHLTVSSFSFPPPDAEGNWHTGAIAAATDDVCAAAIMSVEGIIKVSVHYDISYFAPAKLHEEVEMDGRVVEHKGRLTAVTVEIRKKESGELVAIGRQWMTASRPRGSKI</sequence>
<comment type="similarity">
    <text evidence="1">Belongs to the thioesterase PaaI family.</text>
</comment>
<evidence type="ECO:0000313" key="4">
    <source>
        <dbReference type="EMBL" id="KAG2594680.1"/>
    </source>
</evidence>